<dbReference type="Gene3D" id="3.20.10.10">
    <property type="entry name" value="D-amino Acid Aminotransferase, subunit A, domain 2"/>
    <property type="match status" value="1"/>
</dbReference>
<dbReference type="PANTHER" id="PTHR42743:SF11">
    <property type="entry name" value="AMINODEOXYCHORISMATE LYASE"/>
    <property type="match status" value="1"/>
</dbReference>
<dbReference type="InterPro" id="IPR050571">
    <property type="entry name" value="Class-IV_PLP-Dep_Aminotrnsfr"/>
</dbReference>
<dbReference type="InterPro" id="IPR043132">
    <property type="entry name" value="BCAT-like_C"/>
</dbReference>
<dbReference type="Proteomes" id="UP000177480">
    <property type="component" value="Unassembled WGS sequence"/>
</dbReference>
<comment type="cofactor">
    <cofactor evidence="1">
        <name>pyridoxal 5'-phosphate</name>
        <dbReference type="ChEBI" id="CHEBI:597326"/>
    </cofactor>
</comment>
<gene>
    <name evidence="4" type="ORF">A2719_04390</name>
</gene>
<dbReference type="GO" id="GO:0005829">
    <property type="term" value="C:cytosol"/>
    <property type="evidence" value="ECO:0007669"/>
    <property type="project" value="TreeGrafter"/>
</dbReference>
<dbReference type="InterPro" id="IPR001544">
    <property type="entry name" value="Aminotrans_IV"/>
</dbReference>
<evidence type="ECO:0000313" key="5">
    <source>
        <dbReference type="Proteomes" id="UP000177480"/>
    </source>
</evidence>
<dbReference type="FunFam" id="3.20.10.10:FF:000002">
    <property type="entry name" value="D-alanine aminotransferase"/>
    <property type="match status" value="1"/>
</dbReference>
<comment type="caution">
    <text evidence="4">The sequence shown here is derived from an EMBL/GenBank/DDBJ whole genome shotgun (WGS) entry which is preliminary data.</text>
</comment>
<dbReference type="Pfam" id="PF01063">
    <property type="entry name" value="Aminotran_4"/>
    <property type="match status" value="1"/>
</dbReference>
<comment type="similarity">
    <text evidence="2">Belongs to the class-IV pyridoxal-phosphate-dependent aminotransferase family.</text>
</comment>
<dbReference type="GO" id="GO:0008652">
    <property type="term" value="P:amino acid biosynthetic process"/>
    <property type="evidence" value="ECO:0007669"/>
    <property type="project" value="UniProtKB-ARBA"/>
</dbReference>
<organism evidence="4 5">
    <name type="scientific">Candidatus Ryanbacteria bacterium RIFCSPHIGHO2_01_FULL_45_22</name>
    <dbReference type="NCBI Taxonomy" id="1802114"/>
    <lineage>
        <taxon>Bacteria</taxon>
        <taxon>Candidatus Ryaniibacteriota</taxon>
    </lineage>
</organism>
<dbReference type="SUPFAM" id="SSF56752">
    <property type="entry name" value="D-aminoacid aminotransferase-like PLP-dependent enzymes"/>
    <property type="match status" value="1"/>
</dbReference>
<keyword evidence="3" id="KW-0663">Pyridoxal phosphate</keyword>
<evidence type="ECO:0008006" key="6">
    <source>
        <dbReference type="Google" id="ProtNLM"/>
    </source>
</evidence>
<evidence type="ECO:0000256" key="1">
    <source>
        <dbReference type="ARBA" id="ARBA00001933"/>
    </source>
</evidence>
<dbReference type="Gene3D" id="3.30.470.10">
    <property type="match status" value="1"/>
</dbReference>
<evidence type="ECO:0000256" key="3">
    <source>
        <dbReference type="ARBA" id="ARBA00022898"/>
    </source>
</evidence>
<evidence type="ECO:0000313" key="4">
    <source>
        <dbReference type="EMBL" id="OGZ44405.1"/>
    </source>
</evidence>
<dbReference type="AlphaFoldDB" id="A0A1G2G236"/>
<dbReference type="InterPro" id="IPR043131">
    <property type="entry name" value="BCAT-like_N"/>
</dbReference>
<accession>A0A1G2G236</accession>
<dbReference type="EMBL" id="MHNK01000003">
    <property type="protein sequence ID" value="OGZ44405.1"/>
    <property type="molecule type" value="Genomic_DNA"/>
</dbReference>
<dbReference type="GO" id="GO:0003824">
    <property type="term" value="F:catalytic activity"/>
    <property type="evidence" value="ECO:0007669"/>
    <property type="project" value="InterPro"/>
</dbReference>
<dbReference type="GO" id="GO:0046394">
    <property type="term" value="P:carboxylic acid biosynthetic process"/>
    <property type="evidence" value="ECO:0007669"/>
    <property type="project" value="UniProtKB-ARBA"/>
</dbReference>
<sequence length="278" mass="31629">MRTFCYLNGKILPLEKASVSVYDIGLLRGFAIYEALVTYNRKPFQLDDHLTRFRRSAKSLALKIPDSDSKIRATINELVRRSIPKNKEAIIRFILTGGKAIDGIDYEYEKPTFYILVEDFNELPKKYLENGCSLIMFEQQRQFAESKTTNYIQAVLLQKARKKGGALEILYVSNGKVLEASTSNFFIVKNNTVITAKSGILKGITRKVTIDLAKSHFPLKEREIKVKELYSADEAFITSSFKDVVPVVKIGSRRIGNGKVGPVTKEIMRLFKEYTSNY</sequence>
<dbReference type="InterPro" id="IPR036038">
    <property type="entry name" value="Aminotransferase-like"/>
</dbReference>
<protein>
    <recommendedName>
        <fullName evidence="6">Amino acid aminotransferase</fullName>
    </recommendedName>
</protein>
<dbReference type="PANTHER" id="PTHR42743">
    <property type="entry name" value="AMINO-ACID AMINOTRANSFERASE"/>
    <property type="match status" value="1"/>
</dbReference>
<reference evidence="4 5" key="1">
    <citation type="journal article" date="2016" name="Nat. Commun.">
        <title>Thousands of microbial genomes shed light on interconnected biogeochemical processes in an aquifer system.</title>
        <authorList>
            <person name="Anantharaman K."/>
            <person name="Brown C.T."/>
            <person name="Hug L.A."/>
            <person name="Sharon I."/>
            <person name="Castelle C.J."/>
            <person name="Probst A.J."/>
            <person name="Thomas B.C."/>
            <person name="Singh A."/>
            <person name="Wilkins M.J."/>
            <person name="Karaoz U."/>
            <person name="Brodie E.L."/>
            <person name="Williams K.H."/>
            <person name="Hubbard S.S."/>
            <person name="Banfield J.F."/>
        </authorList>
    </citation>
    <scope>NUCLEOTIDE SEQUENCE [LARGE SCALE GENOMIC DNA]</scope>
</reference>
<proteinExistence type="inferred from homology"/>
<dbReference type="STRING" id="1802114.A2719_04390"/>
<evidence type="ECO:0000256" key="2">
    <source>
        <dbReference type="ARBA" id="ARBA00009320"/>
    </source>
</evidence>
<name>A0A1G2G236_9BACT</name>